<feature type="compositionally biased region" description="Basic residues" evidence="4">
    <location>
        <begin position="188"/>
        <end position="198"/>
    </location>
</feature>
<evidence type="ECO:0000256" key="2">
    <source>
        <dbReference type="ARBA" id="ARBA00022900"/>
    </source>
</evidence>
<dbReference type="InterPro" id="IPR051368">
    <property type="entry name" value="SerProtInhib-TIL_Domain"/>
</dbReference>
<dbReference type="InterPro" id="IPR036084">
    <property type="entry name" value="Ser_inhib-like_sf"/>
</dbReference>
<dbReference type="PANTHER" id="PTHR23259">
    <property type="entry name" value="RIDDLE"/>
    <property type="match status" value="1"/>
</dbReference>
<dbReference type="Proteomes" id="UP000035680">
    <property type="component" value="Unassembled WGS sequence"/>
</dbReference>
<evidence type="ECO:0000256" key="5">
    <source>
        <dbReference type="SAM" id="Phobius"/>
    </source>
</evidence>
<organism evidence="7 8">
    <name type="scientific">Strongyloides venezuelensis</name>
    <name type="common">Threadworm</name>
    <dbReference type="NCBI Taxonomy" id="75913"/>
    <lineage>
        <taxon>Eukaryota</taxon>
        <taxon>Metazoa</taxon>
        <taxon>Ecdysozoa</taxon>
        <taxon>Nematoda</taxon>
        <taxon>Chromadorea</taxon>
        <taxon>Rhabditida</taxon>
        <taxon>Tylenchina</taxon>
        <taxon>Panagrolaimomorpha</taxon>
        <taxon>Strongyloidoidea</taxon>
        <taxon>Strongyloididae</taxon>
        <taxon>Strongyloides</taxon>
    </lineage>
</organism>
<dbReference type="Gene3D" id="2.10.25.10">
    <property type="entry name" value="Laminin"/>
    <property type="match status" value="3"/>
</dbReference>
<feature type="compositionally biased region" description="Low complexity" evidence="4">
    <location>
        <begin position="243"/>
        <end position="252"/>
    </location>
</feature>
<feature type="domain" description="TIL" evidence="6">
    <location>
        <begin position="104"/>
        <end position="158"/>
    </location>
</feature>
<dbReference type="AlphaFoldDB" id="A0A0K0FAA5"/>
<reference evidence="7" key="1">
    <citation type="submission" date="2014-07" db="EMBL/GenBank/DDBJ databases">
        <authorList>
            <person name="Martin A.A"/>
            <person name="De Silva N."/>
        </authorList>
    </citation>
    <scope>NUCLEOTIDE SEQUENCE</scope>
</reference>
<reference evidence="8" key="2">
    <citation type="submission" date="2015-08" db="UniProtKB">
        <authorList>
            <consortium name="WormBaseParasite"/>
        </authorList>
    </citation>
    <scope>IDENTIFICATION</scope>
</reference>
<evidence type="ECO:0000313" key="7">
    <source>
        <dbReference type="Proteomes" id="UP000035680"/>
    </source>
</evidence>
<evidence type="ECO:0000256" key="4">
    <source>
        <dbReference type="SAM" id="MobiDB-lite"/>
    </source>
</evidence>
<feature type="region of interest" description="Disordered" evidence="4">
    <location>
        <begin position="168"/>
        <end position="287"/>
    </location>
</feature>
<name>A0A0K0FAA5_STRVS</name>
<dbReference type="GO" id="GO:0004867">
    <property type="term" value="F:serine-type endopeptidase inhibitor activity"/>
    <property type="evidence" value="ECO:0007669"/>
    <property type="project" value="UniProtKB-KW"/>
</dbReference>
<evidence type="ECO:0000256" key="3">
    <source>
        <dbReference type="ARBA" id="ARBA00023157"/>
    </source>
</evidence>
<feature type="transmembrane region" description="Helical" evidence="5">
    <location>
        <begin position="12"/>
        <end position="34"/>
    </location>
</feature>
<feature type="compositionally biased region" description="Basic residues" evidence="4">
    <location>
        <begin position="370"/>
        <end position="379"/>
    </location>
</feature>
<keyword evidence="1" id="KW-0646">Protease inhibitor</keyword>
<dbReference type="CDD" id="cd19941">
    <property type="entry name" value="TIL"/>
    <property type="match status" value="3"/>
</dbReference>
<evidence type="ECO:0000256" key="1">
    <source>
        <dbReference type="ARBA" id="ARBA00022690"/>
    </source>
</evidence>
<proteinExistence type="predicted"/>
<feature type="compositionally biased region" description="Basic residues" evidence="4">
    <location>
        <begin position="210"/>
        <end position="220"/>
    </location>
</feature>
<evidence type="ECO:0000259" key="6">
    <source>
        <dbReference type="Pfam" id="PF01826"/>
    </source>
</evidence>
<feature type="compositionally biased region" description="Low complexity" evidence="4">
    <location>
        <begin position="263"/>
        <end position="272"/>
    </location>
</feature>
<dbReference type="PANTHER" id="PTHR23259:SF70">
    <property type="entry name" value="ACCESSORY GLAND PROTEIN ACP62F-RELATED"/>
    <property type="match status" value="1"/>
</dbReference>
<evidence type="ECO:0000313" key="8">
    <source>
        <dbReference type="WBParaSite" id="SVE_0575800.1"/>
    </source>
</evidence>
<feature type="compositionally biased region" description="Low complexity" evidence="4">
    <location>
        <begin position="178"/>
        <end position="187"/>
    </location>
</feature>
<feature type="domain" description="TIL" evidence="6">
    <location>
        <begin position="39"/>
        <end position="94"/>
    </location>
</feature>
<dbReference type="WBParaSite" id="SVE_0575800.1">
    <property type="protein sequence ID" value="SVE_0575800.1"/>
    <property type="gene ID" value="SVE_0575800"/>
</dbReference>
<feature type="domain" description="TIL" evidence="6">
    <location>
        <begin position="291"/>
        <end position="345"/>
    </location>
</feature>
<keyword evidence="5" id="KW-1133">Transmembrane helix</keyword>
<dbReference type="SUPFAM" id="SSF57567">
    <property type="entry name" value="Serine protease inhibitors"/>
    <property type="match status" value="3"/>
</dbReference>
<keyword evidence="7" id="KW-1185">Reference proteome</keyword>
<feature type="compositionally biased region" description="Low complexity" evidence="4">
    <location>
        <begin position="221"/>
        <end position="231"/>
    </location>
</feature>
<keyword evidence="3" id="KW-1015">Disulfide bond</keyword>
<sequence length="447" mass="50174">MSNSPSGSVKNFFIDILYLVLLIYLCPDFVYSAFTCLTCKGNTTYVNSCGFPCPRSCGSPKYVVCNRNCFQPRCECKPGYVLNSKNKCILESDCPKKPSGPEKCKKNAEFVKCTNPCPQVCGIQTSLKCNKKCGKPGCQCKPGFILDTKEECISLKKCKEILKTTTPRTTTKKKTQRPQKTTPTTTTKKTKPSKKTKTPKTTSTTTTTTKKQKPPKKTKTPKTTSTITTTTKKQKPPKKTSKTTESTTTTTTKKQKTPKKTKSTTTTTTTTARTKKRKTTKRPTTPKIPKCQENEEYSFCTSVCPRVCGVETSKKCPKSCGPPGCQCKSGFIRNFVYDCISEEECHASTKTTKRTIKTKKPGKTTTTKPTTKKVPTKKPQKCSKNKEYRKCYKYPVLICSKEHLNSKIKRKKYCKEPKCVCADEEFLYKGKCLSKETCKKQLKKKKN</sequence>
<protein>
    <submittedName>
        <fullName evidence="8">TIL domain-containing protein</fullName>
    </submittedName>
</protein>
<feature type="compositionally biased region" description="Basic residues" evidence="4">
    <location>
        <begin position="253"/>
        <end position="262"/>
    </location>
</feature>
<keyword evidence="5" id="KW-0812">Transmembrane</keyword>
<feature type="compositionally biased region" description="Basic residues" evidence="4">
    <location>
        <begin position="232"/>
        <end position="241"/>
    </location>
</feature>
<feature type="region of interest" description="Disordered" evidence="4">
    <location>
        <begin position="356"/>
        <end position="379"/>
    </location>
</feature>
<dbReference type="Pfam" id="PF01826">
    <property type="entry name" value="TIL"/>
    <property type="match status" value="3"/>
</dbReference>
<dbReference type="InterPro" id="IPR002919">
    <property type="entry name" value="TIL_dom"/>
</dbReference>
<dbReference type="STRING" id="75913.A0A0K0FAA5"/>
<keyword evidence="2" id="KW-0722">Serine protease inhibitor</keyword>
<accession>A0A0K0FAA5</accession>
<keyword evidence="5" id="KW-0472">Membrane</keyword>
<feature type="compositionally biased region" description="Low complexity" evidence="4">
    <location>
        <begin position="199"/>
        <end position="209"/>
    </location>
</feature>